<evidence type="ECO:0000313" key="12">
    <source>
        <dbReference type="EMBL" id="SPZ06055.1"/>
    </source>
</evidence>
<evidence type="ECO:0000256" key="8">
    <source>
        <dbReference type="PROSITE-ProRule" id="PRU00533"/>
    </source>
</evidence>
<dbReference type="AlphaFoldDB" id="A0A2X2D1H0"/>
<dbReference type="GO" id="GO:0061579">
    <property type="term" value="F:N-acyl homoserine lactone synthase activity"/>
    <property type="evidence" value="ECO:0007669"/>
    <property type="project" value="UniProtKB-UniRule"/>
</dbReference>
<dbReference type="Proteomes" id="UP000626180">
    <property type="component" value="Unassembled WGS sequence"/>
</dbReference>
<dbReference type="Gene3D" id="3.40.630.30">
    <property type="match status" value="1"/>
</dbReference>
<keyword evidence="14" id="KW-1185">Reference proteome</keyword>
<reference evidence="12 13" key="1">
    <citation type="submission" date="2018-06" db="EMBL/GenBank/DDBJ databases">
        <authorList>
            <consortium name="Pathogen Informatics"/>
            <person name="Doyle S."/>
        </authorList>
    </citation>
    <scope>NUCLEOTIDE SEQUENCE [LARGE SCALE GENOMIC DNA]</scope>
    <source>
        <strain evidence="12 13">NCTC11842</strain>
    </source>
</reference>
<evidence type="ECO:0000256" key="4">
    <source>
        <dbReference type="ARBA" id="ARBA00022679"/>
    </source>
</evidence>
<evidence type="ECO:0000256" key="2">
    <source>
        <dbReference type="ARBA" id="ARBA00018768"/>
    </source>
</evidence>
<keyword evidence="5 9" id="KW-0949">S-adenosyl-L-methionine</keyword>
<reference evidence="10 14" key="2">
    <citation type="submission" date="2020-10" db="EMBL/GenBank/DDBJ databases">
        <title>Genome sequences of Pseudomonas isolates.</title>
        <authorList>
            <person name="Wessels L."/>
            <person name="Reich F."/>
            <person name="Hammerl J."/>
        </authorList>
    </citation>
    <scope>NUCLEOTIDE SEQUENCE [LARGE SCALE GENOMIC DNA]</scope>
    <source>
        <strain evidence="10 14">20-MO00624-0</strain>
    </source>
</reference>
<dbReference type="GO" id="GO:0007165">
    <property type="term" value="P:signal transduction"/>
    <property type="evidence" value="ECO:0007669"/>
    <property type="project" value="TreeGrafter"/>
</dbReference>
<dbReference type="InterPro" id="IPR018311">
    <property type="entry name" value="Autoind_synth_CS"/>
</dbReference>
<dbReference type="Proteomes" id="UP000250443">
    <property type="component" value="Unassembled WGS sequence"/>
</dbReference>
<dbReference type="RefSeq" id="WP_010798143.1">
    <property type="nucleotide sequence ID" value="NZ_CP044086.1"/>
</dbReference>
<evidence type="ECO:0000256" key="1">
    <source>
        <dbReference type="ARBA" id="ARBA00012340"/>
    </source>
</evidence>
<evidence type="ECO:0000256" key="3">
    <source>
        <dbReference type="ARBA" id="ARBA00022654"/>
    </source>
</evidence>
<keyword evidence="6 8" id="KW-0071">Autoinducer synthesis</keyword>
<protein>
    <recommendedName>
        <fullName evidence="2 9">Acyl-homoserine-lactone synthase</fullName>
        <ecNumber evidence="1 9">2.3.1.184</ecNumber>
    </recommendedName>
    <alternativeName>
        <fullName evidence="9">Autoinducer synthesis protein</fullName>
    </alternativeName>
</protein>
<evidence type="ECO:0000313" key="15">
    <source>
        <dbReference type="Proteomes" id="UP000638986"/>
    </source>
</evidence>
<dbReference type="PANTHER" id="PTHR39322:SF1">
    <property type="entry name" value="ISOVALERYL-HOMOSERINE LACTONE SYNTHASE"/>
    <property type="match status" value="1"/>
</dbReference>
<dbReference type="PROSITE" id="PS00949">
    <property type="entry name" value="AUTOINDUCER_SYNTH_1"/>
    <property type="match status" value="1"/>
</dbReference>
<dbReference type="EMBL" id="UAUF01000011">
    <property type="protein sequence ID" value="SPZ06055.1"/>
    <property type="molecule type" value="Genomic_DNA"/>
</dbReference>
<evidence type="ECO:0000256" key="9">
    <source>
        <dbReference type="RuleBase" id="RU361135"/>
    </source>
</evidence>
<comment type="similarity">
    <text evidence="8 9">Belongs to the autoinducer synthase family.</text>
</comment>
<evidence type="ECO:0000313" key="14">
    <source>
        <dbReference type="Proteomes" id="UP000626180"/>
    </source>
</evidence>
<dbReference type="InterPro" id="IPR016181">
    <property type="entry name" value="Acyl_CoA_acyltransferase"/>
</dbReference>
<evidence type="ECO:0000256" key="7">
    <source>
        <dbReference type="ARBA" id="ARBA00048576"/>
    </source>
</evidence>
<reference evidence="11 15" key="3">
    <citation type="submission" date="2020-11" db="EMBL/GenBank/DDBJ databases">
        <title>Enhanced detection system for hospital associated transmission using whole genome sequencing surveillance.</title>
        <authorList>
            <person name="Harrison L.H."/>
            <person name="Van Tyne D."/>
            <person name="Marsh J.W."/>
            <person name="Griffith M.P."/>
            <person name="Snyder D.J."/>
            <person name="Cooper V.S."/>
            <person name="Mustapha M."/>
        </authorList>
    </citation>
    <scope>NUCLEOTIDE SEQUENCE [LARGE SCALE GENOMIC DNA]</scope>
    <source>
        <strain evidence="11 15">PSB00013</strain>
    </source>
</reference>
<dbReference type="Pfam" id="PF00765">
    <property type="entry name" value="Autoind_synth"/>
    <property type="match status" value="1"/>
</dbReference>
<sequence length="193" mass="21570">MLNMVTGTVKDLKPAMAQALSVYRYNIFVEKMGWPLECQEGNEQDEFDREDTLYVVAHDSNNEVCGCARLLPTHKPYLLGEVFPELMEGAALPHSSDIWELSRFALSTPKNKVLTAAQSWQNNIALMSKVVDAASARGAHRLIAFSGVGNERLLKRAGLNIHRISKPHLIDNKPVVAFWIEIDNQTRNALGLQ</sequence>
<dbReference type="GO" id="GO:0009372">
    <property type="term" value="P:quorum sensing"/>
    <property type="evidence" value="ECO:0007669"/>
    <property type="project" value="UniProtKB-UniRule"/>
</dbReference>
<dbReference type="PRINTS" id="PR01549">
    <property type="entry name" value="AUTOINDCRSYN"/>
</dbReference>
<dbReference type="EMBL" id="JADMCD010000003">
    <property type="protein sequence ID" value="MBF8640698.1"/>
    <property type="molecule type" value="Genomic_DNA"/>
</dbReference>
<dbReference type="PROSITE" id="PS51187">
    <property type="entry name" value="AUTOINDUCER_SYNTH_2"/>
    <property type="match status" value="1"/>
</dbReference>
<accession>A0A2X2D1H0</accession>
<dbReference type="InterPro" id="IPR001690">
    <property type="entry name" value="Autoind_synthase"/>
</dbReference>
<evidence type="ECO:0000256" key="5">
    <source>
        <dbReference type="ARBA" id="ARBA00022691"/>
    </source>
</evidence>
<evidence type="ECO:0000256" key="6">
    <source>
        <dbReference type="ARBA" id="ARBA00022929"/>
    </source>
</evidence>
<proteinExistence type="inferred from homology"/>
<comment type="catalytic activity">
    <reaction evidence="7 9">
        <text>a fatty acyl-[ACP] + S-adenosyl-L-methionine = an N-acyl-L-homoserine lactone + S-methyl-5'-thioadenosine + holo-[ACP] + H(+)</text>
        <dbReference type="Rhea" id="RHEA:10096"/>
        <dbReference type="Rhea" id="RHEA-COMP:9685"/>
        <dbReference type="Rhea" id="RHEA-COMP:14125"/>
        <dbReference type="ChEBI" id="CHEBI:15378"/>
        <dbReference type="ChEBI" id="CHEBI:17509"/>
        <dbReference type="ChEBI" id="CHEBI:55474"/>
        <dbReference type="ChEBI" id="CHEBI:59789"/>
        <dbReference type="ChEBI" id="CHEBI:64479"/>
        <dbReference type="ChEBI" id="CHEBI:138651"/>
        <dbReference type="EC" id="2.3.1.184"/>
    </reaction>
</comment>
<organism evidence="12 13">
    <name type="scientific">Pseudomonas luteola</name>
    <dbReference type="NCBI Taxonomy" id="47886"/>
    <lineage>
        <taxon>Bacteria</taxon>
        <taxon>Pseudomonadati</taxon>
        <taxon>Pseudomonadota</taxon>
        <taxon>Gammaproteobacteria</taxon>
        <taxon>Pseudomonadales</taxon>
        <taxon>Pseudomonadaceae</taxon>
        <taxon>Pseudomonas</taxon>
    </lineage>
</organism>
<name>A0A2X2D1H0_PSELU</name>
<keyword evidence="4 9" id="KW-0808">Transferase</keyword>
<keyword evidence="3 8" id="KW-0673">Quorum sensing</keyword>
<keyword evidence="12" id="KW-0012">Acyltransferase</keyword>
<dbReference type="EC" id="2.3.1.184" evidence="1 9"/>
<evidence type="ECO:0000313" key="11">
    <source>
        <dbReference type="EMBL" id="MBH3437303.1"/>
    </source>
</evidence>
<evidence type="ECO:0000313" key="13">
    <source>
        <dbReference type="Proteomes" id="UP000250443"/>
    </source>
</evidence>
<dbReference type="EMBL" id="JADTXM010000001">
    <property type="protein sequence ID" value="MBH3437303.1"/>
    <property type="molecule type" value="Genomic_DNA"/>
</dbReference>
<gene>
    <name evidence="12" type="primary">rhlI</name>
    <name evidence="11" type="ORF">I5Q09_01240</name>
    <name evidence="10" type="ORF">IRZ65_08385</name>
    <name evidence="12" type="ORF">NCTC11842_01982</name>
</gene>
<evidence type="ECO:0000313" key="10">
    <source>
        <dbReference type="EMBL" id="MBF8640698.1"/>
    </source>
</evidence>
<dbReference type="PANTHER" id="PTHR39322">
    <property type="entry name" value="ACYL-HOMOSERINE-LACTONE SYNTHASE"/>
    <property type="match status" value="1"/>
</dbReference>
<dbReference type="SUPFAM" id="SSF55729">
    <property type="entry name" value="Acyl-CoA N-acyltransferases (Nat)"/>
    <property type="match status" value="1"/>
</dbReference>
<dbReference type="Proteomes" id="UP000638986">
    <property type="component" value="Unassembled WGS sequence"/>
</dbReference>